<evidence type="ECO:0000256" key="3">
    <source>
        <dbReference type="ARBA" id="ARBA00022448"/>
    </source>
</evidence>
<proteinExistence type="inferred from homology"/>
<comment type="subcellular location">
    <subcellularLocation>
        <location evidence="1 14">Cell outer membrane</location>
        <topology evidence="1 14">Multi-pass membrane protein</topology>
    </subcellularLocation>
</comment>
<organism evidence="19 20">
    <name type="scientific">Paenirhodobacter populi</name>
    <dbReference type="NCBI Taxonomy" id="2306993"/>
    <lineage>
        <taxon>Bacteria</taxon>
        <taxon>Pseudomonadati</taxon>
        <taxon>Pseudomonadota</taxon>
        <taxon>Alphaproteobacteria</taxon>
        <taxon>Rhodobacterales</taxon>
        <taxon>Rhodobacter group</taxon>
        <taxon>Paenirhodobacter</taxon>
    </lineage>
</organism>
<keyword evidence="9" id="KW-0406">Ion transport</keyword>
<dbReference type="OrthoDB" id="9760333at2"/>
<dbReference type="Proteomes" id="UP000285295">
    <property type="component" value="Unassembled WGS sequence"/>
</dbReference>
<dbReference type="Pfam" id="PF00593">
    <property type="entry name" value="TonB_dep_Rec_b-barrel"/>
    <property type="match status" value="1"/>
</dbReference>
<dbReference type="AlphaFoldDB" id="A0A443K0S4"/>
<feature type="chain" id="PRO_5019348998" evidence="16">
    <location>
        <begin position="22"/>
        <end position="727"/>
    </location>
</feature>
<evidence type="ECO:0000256" key="10">
    <source>
        <dbReference type="ARBA" id="ARBA00023077"/>
    </source>
</evidence>
<sequence length="727" mass="79460">MRPTHHLVPQLAILLASTALTVAGTDSLRAETPIELDPLVISATAPADERADGPVKGYVAKQSESAAKIDLPLAKTPASVSVVTADQITDQGARTVADALNYTAGVFGSYRGSSNVAEEIQMRGFGGRTAVAKFIDGMTFGNTNFGQIDPWYFERIEVVKGPSSVAYGQVTPGGVINMVSKRPTEAQDNRVEFALGNDNFKQVGADLQGDLDGAGALRYRLVALAWDKNLQGDFDQNRVLVAPSLTWTMSDRTEVTVTALYQREPDAGQRGFFPWKGIVTPTADGVLIDPDFISYAPDYDYIDRTTTAVGYDVRHRFGNGWELSHRLRYTDIDMEQSQIGLWSASDDGAGNYSLYRFHDRNSMQQLTADVSLRGEWQSGGLDHKTAVGFDYLHADTGADYVRTGGIFNFSFAQKNYPTLAEIEAAQMDAYTSHTTKKLEQTGIYLQDQMNWGNWGLLVGARYDWAKTKITEDYVSGSRAGSDRATYRDEAATGRAALSYDFGNGLMPYLSYATSFEPVNELDDSGKASFKPEKSRQWELGAKWVSADGDILLTGALFDIQKKNITESVTEEGTTTTRQIGSVRSKGIELEAHAQVSDRVGLVGFYSFTDAYYETGDNTGNQFNAIPMRMAGIWMKYRVAEGVDASLGLRHVGSSWANEANTLKVPGYNLIDAGLSVDLSPLDAGLTGSKLVFTAQNLTDERYASSCVNSYCWLGAGRTISATFTHEW</sequence>
<evidence type="ECO:0000256" key="11">
    <source>
        <dbReference type="ARBA" id="ARBA00023136"/>
    </source>
</evidence>
<dbReference type="PANTHER" id="PTHR32552:SF68">
    <property type="entry name" value="FERRICHROME OUTER MEMBRANE TRANSPORTER_PHAGE RECEPTOR"/>
    <property type="match status" value="1"/>
</dbReference>
<evidence type="ECO:0000256" key="13">
    <source>
        <dbReference type="ARBA" id="ARBA00023237"/>
    </source>
</evidence>
<evidence type="ECO:0000259" key="17">
    <source>
        <dbReference type="Pfam" id="PF00593"/>
    </source>
</evidence>
<reference evidence="19 20" key="2">
    <citation type="submission" date="2019-01" db="EMBL/GenBank/DDBJ databases">
        <authorList>
            <person name="Li Y."/>
        </authorList>
    </citation>
    <scope>NUCLEOTIDE SEQUENCE [LARGE SCALE GENOMIC DNA]</scope>
    <source>
        <strain evidence="19 20">D19-10-3-21</strain>
    </source>
</reference>
<evidence type="ECO:0000259" key="18">
    <source>
        <dbReference type="Pfam" id="PF07715"/>
    </source>
</evidence>
<evidence type="ECO:0000256" key="16">
    <source>
        <dbReference type="SAM" id="SignalP"/>
    </source>
</evidence>
<evidence type="ECO:0000256" key="5">
    <source>
        <dbReference type="ARBA" id="ARBA00022496"/>
    </source>
</evidence>
<keyword evidence="5" id="KW-0410">Iron transport</keyword>
<evidence type="ECO:0000256" key="4">
    <source>
        <dbReference type="ARBA" id="ARBA00022452"/>
    </source>
</evidence>
<keyword evidence="7 16" id="KW-0732">Signal</keyword>
<feature type="signal peptide" evidence="16">
    <location>
        <begin position="1"/>
        <end position="21"/>
    </location>
</feature>
<feature type="domain" description="TonB-dependent receptor plug" evidence="18">
    <location>
        <begin position="73"/>
        <end position="175"/>
    </location>
</feature>
<dbReference type="InterPro" id="IPR039426">
    <property type="entry name" value="TonB-dep_rcpt-like"/>
</dbReference>
<gene>
    <name evidence="19" type="ORF">D2T31_20425</name>
</gene>
<evidence type="ECO:0000256" key="9">
    <source>
        <dbReference type="ARBA" id="ARBA00023065"/>
    </source>
</evidence>
<dbReference type="GO" id="GO:0015344">
    <property type="term" value="F:siderophore uptake transmembrane transporter activity"/>
    <property type="evidence" value="ECO:0007669"/>
    <property type="project" value="TreeGrafter"/>
</dbReference>
<keyword evidence="4 14" id="KW-1134">Transmembrane beta strand</keyword>
<evidence type="ECO:0000256" key="12">
    <source>
        <dbReference type="ARBA" id="ARBA00023170"/>
    </source>
</evidence>
<evidence type="ECO:0000313" key="19">
    <source>
        <dbReference type="EMBL" id="RWR26315.1"/>
    </source>
</evidence>
<keyword evidence="6 14" id="KW-0812">Transmembrane</keyword>
<dbReference type="GO" id="GO:0009279">
    <property type="term" value="C:cell outer membrane"/>
    <property type="evidence" value="ECO:0007669"/>
    <property type="project" value="UniProtKB-SubCell"/>
</dbReference>
<evidence type="ECO:0000256" key="8">
    <source>
        <dbReference type="ARBA" id="ARBA00023004"/>
    </source>
</evidence>
<keyword evidence="13 14" id="KW-0998">Cell outer membrane</keyword>
<evidence type="ECO:0000256" key="2">
    <source>
        <dbReference type="ARBA" id="ARBA00009810"/>
    </source>
</evidence>
<keyword evidence="12 19" id="KW-0675">Receptor</keyword>
<dbReference type="RefSeq" id="WP_128238725.1">
    <property type="nucleotide sequence ID" value="NZ_SAUX01000035.1"/>
</dbReference>
<dbReference type="Gene3D" id="2.40.170.20">
    <property type="entry name" value="TonB-dependent receptor, beta-barrel domain"/>
    <property type="match status" value="1"/>
</dbReference>
<dbReference type="PANTHER" id="PTHR32552">
    <property type="entry name" value="FERRICHROME IRON RECEPTOR-RELATED"/>
    <property type="match status" value="1"/>
</dbReference>
<keyword evidence="8" id="KW-0408">Iron</keyword>
<evidence type="ECO:0000256" key="15">
    <source>
        <dbReference type="RuleBase" id="RU003357"/>
    </source>
</evidence>
<dbReference type="PROSITE" id="PS52016">
    <property type="entry name" value="TONB_DEPENDENT_REC_3"/>
    <property type="match status" value="1"/>
</dbReference>
<dbReference type="InterPro" id="IPR012910">
    <property type="entry name" value="Plug_dom"/>
</dbReference>
<dbReference type="SUPFAM" id="SSF56935">
    <property type="entry name" value="Porins"/>
    <property type="match status" value="1"/>
</dbReference>
<dbReference type="InterPro" id="IPR036942">
    <property type="entry name" value="Beta-barrel_TonB_sf"/>
</dbReference>
<name>A0A443K0S4_9RHOB</name>
<dbReference type="EMBL" id="SAUX01000035">
    <property type="protein sequence ID" value="RWR26315.1"/>
    <property type="molecule type" value="Genomic_DNA"/>
</dbReference>
<feature type="domain" description="TonB-dependent receptor-like beta-barrel" evidence="17">
    <location>
        <begin position="247"/>
        <end position="697"/>
    </location>
</feature>
<protein>
    <submittedName>
        <fullName evidence="19">TonB-dependent siderophore receptor</fullName>
    </submittedName>
</protein>
<dbReference type="FunFam" id="2.170.130.10:FF:000001">
    <property type="entry name" value="Catecholate siderophore TonB-dependent receptor"/>
    <property type="match status" value="1"/>
</dbReference>
<accession>A0A443K0S4</accession>
<dbReference type="CDD" id="cd01347">
    <property type="entry name" value="ligand_gated_channel"/>
    <property type="match status" value="1"/>
</dbReference>
<comment type="caution">
    <text evidence="19">The sequence shown here is derived from an EMBL/GenBank/DDBJ whole genome shotgun (WGS) entry which is preliminary data.</text>
</comment>
<comment type="similarity">
    <text evidence="2 14 15">Belongs to the TonB-dependent receptor family.</text>
</comment>
<dbReference type="Pfam" id="PF07715">
    <property type="entry name" value="Plug"/>
    <property type="match status" value="1"/>
</dbReference>
<evidence type="ECO:0000256" key="7">
    <source>
        <dbReference type="ARBA" id="ARBA00022729"/>
    </source>
</evidence>
<dbReference type="GO" id="GO:0038023">
    <property type="term" value="F:signaling receptor activity"/>
    <property type="evidence" value="ECO:0007669"/>
    <property type="project" value="InterPro"/>
</dbReference>
<evidence type="ECO:0000256" key="6">
    <source>
        <dbReference type="ARBA" id="ARBA00022692"/>
    </source>
</evidence>
<keyword evidence="11 14" id="KW-0472">Membrane</keyword>
<evidence type="ECO:0000313" key="20">
    <source>
        <dbReference type="Proteomes" id="UP000285295"/>
    </source>
</evidence>
<evidence type="ECO:0000256" key="14">
    <source>
        <dbReference type="PROSITE-ProRule" id="PRU01360"/>
    </source>
</evidence>
<keyword evidence="3 14" id="KW-0813">Transport</keyword>
<dbReference type="InterPro" id="IPR000531">
    <property type="entry name" value="Beta-barrel_TonB"/>
</dbReference>
<evidence type="ECO:0000256" key="1">
    <source>
        <dbReference type="ARBA" id="ARBA00004571"/>
    </source>
</evidence>
<dbReference type="NCBIfam" id="TIGR01783">
    <property type="entry name" value="TonB-siderophor"/>
    <property type="match status" value="1"/>
</dbReference>
<dbReference type="InterPro" id="IPR010105">
    <property type="entry name" value="TonB_sidphr_rcpt"/>
</dbReference>
<keyword evidence="10 15" id="KW-0798">TonB box</keyword>
<dbReference type="Gene3D" id="2.170.130.10">
    <property type="entry name" value="TonB-dependent receptor, plug domain"/>
    <property type="match status" value="1"/>
</dbReference>
<dbReference type="GO" id="GO:0015891">
    <property type="term" value="P:siderophore transport"/>
    <property type="evidence" value="ECO:0007669"/>
    <property type="project" value="InterPro"/>
</dbReference>
<reference evidence="19 20" key="1">
    <citation type="submission" date="2019-01" db="EMBL/GenBank/DDBJ databases">
        <title>Sinorhodobacter populi sp. nov. isolated from the symptomatic bark tissue of Populus euramericana canker.</title>
        <authorList>
            <person name="Xu G."/>
        </authorList>
    </citation>
    <scope>NUCLEOTIDE SEQUENCE [LARGE SCALE GENOMIC DNA]</scope>
    <source>
        <strain evidence="19 20">D19-10-3-21</strain>
    </source>
</reference>
<dbReference type="InterPro" id="IPR037066">
    <property type="entry name" value="Plug_dom_sf"/>
</dbReference>